<evidence type="ECO:0000313" key="1">
    <source>
        <dbReference type="EMBL" id="KAF6808102.1"/>
    </source>
</evidence>
<evidence type="ECO:0000313" key="2">
    <source>
        <dbReference type="Proteomes" id="UP000639643"/>
    </source>
</evidence>
<sequence>MFLSHITRSPCVRRRRNSSCSLDHTTTCISETSFCGCLQVLISSQRRISTKGSGSPICEPVRSLDGIPPPPGVPSHVVLPAWFGTKSEEIKVSEAQIILSDFGVSFDPSKESRFESY</sequence>
<dbReference type="Proteomes" id="UP000639643">
    <property type="component" value="Unassembled WGS sequence"/>
</dbReference>
<proteinExistence type="predicted"/>
<feature type="non-terminal residue" evidence="1">
    <location>
        <position position="117"/>
    </location>
</feature>
<dbReference type="OrthoDB" id="5979581at2759"/>
<name>A0A8H6J821_9PEZI</name>
<dbReference type="AlphaFoldDB" id="A0A8H6J821"/>
<gene>
    <name evidence="1" type="ORF">CMUS01_13968</name>
</gene>
<accession>A0A8H6J821</accession>
<reference evidence="1" key="1">
    <citation type="journal article" date="2020" name="Phytopathology">
        <title>Genome Sequence Resources of Colletotrichum truncatum, C. plurivorum, C. musicola, and C. sojae: Four Species Pathogenic to Soybean (Glycine max).</title>
        <authorList>
            <person name="Rogerio F."/>
            <person name="Boufleur T.R."/>
            <person name="Ciampi-Guillardi M."/>
            <person name="Sukno S.A."/>
            <person name="Thon M.R."/>
            <person name="Massola Junior N.S."/>
            <person name="Baroncelli R."/>
        </authorList>
    </citation>
    <scope>NUCLEOTIDE SEQUENCE</scope>
    <source>
        <strain evidence="1">LFN0074</strain>
    </source>
</reference>
<protein>
    <submittedName>
        <fullName evidence="1">Uncharacterized protein</fullName>
    </submittedName>
</protein>
<comment type="caution">
    <text evidence="1">The sequence shown here is derived from an EMBL/GenBank/DDBJ whole genome shotgun (WGS) entry which is preliminary data.</text>
</comment>
<dbReference type="EMBL" id="WIGM01000947">
    <property type="protein sequence ID" value="KAF6808102.1"/>
    <property type="molecule type" value="Genomic_DNA"/>
</dbReference>
<organism evidence="1 2">
    <name type="scientific">Colletotrichum musicola</name>
    <dbReference type="NCBI Taxonomy" id="2175873"/>
    <lineage>
        <taxon>Eukaryota</taxon>
        <taxon>Fungi</taxon>
        <taxon>Dikarya</taxon>
        <taxon>Ascomycota</taxon>
        <taxon>Pezizomycotina</taxon>
        <taxon>Sordariomycetes</taxon>
        <taxon>Hypocreomycetidae</taxon>
        <taxon>Glomerellales</taxon>
        <taxon>Glomerellaceae</taxon>
        <taxon>Colletotrichum</taxon>
        <taxon>Colletotrichum orchidearum species complex</taxon>
    </lineage>
</organism>
<keyword evidence="2" id="KW-1185">Reference proteome</keyword>